<dbReference type="GO" id="GO:0046961">
    <property type="term" value="F:proton-transporting ATPase activity, rotational mechanism"/>
    <property type="evidence" value="ECO:0007669"/>
    <property type="project" value="InterPro"/>
</dbReference>
<dbReference type="InterPro" id="IPR014272">
    <property type="entry name" value="ATPase_V0-cplx_csu"/>
</dbReference>
<sequence>MQTWKLKELTSLSYAGNIDSIGGIVLENEDRTVRLDFTYDSILKSVYERSLLPKESYPRLLNMGIDEITRFIQESEYKNDVDELAMKYSGGDLAEHALNRNLALTYDKLVRITSGELNYLIVAYLKRYDIWNIKTLLRGKIYNASVEDILESLIAAGEFTYTSMSELAAKATYQEIVEALKHTEYYPLLQKFDGTNLAYIENELDKIYYADLFEAIGKPRSKDRKLFAQVVRLEVDVKNLINLFRLKKAGVMQPDEIMPLMIEGGLELKIEKLAALPYDEFVNELQRTQYWEAISGVVGPDMISLTTLESRLTRYYLESSTILSHVSPITVVPILDYIIHKNNEATNLRIIFRGKETGLSDELIKDQLVII</sequence>
<evidence type="ECO:0000256" key="6">
    <source>
        <dbReference type="HAMAP-Rule" id="MF_00314"/>
    </source>
</evidence>
<dbReference type="PANTHER" id="PTHR38682">
    <property type="entry name" value="V-TYPE ATP SYNTHASE SUBUNIT C"/>
    <property type="match status" value="1"/>
</dbReference>
<dbReference type="InterPro" id="IPR035067">
    <property type="entry name" value="V-type_ATPase_csu/dsu"/>
</dbReference>
<dbReference type="Pfam" id="PF01992">
    <property type="entry name" value="vATP-synt_AC39"/>
    <property type="match status" value="1"/>
</dbReference>
<evidence type="ECO:0000256" key="4">
    <source>
        <dbReference type="ARBA" id="ARBA00023065"/>
    </source>
</evidence>
<dbReference type="GO" id="GO:0005524">
    <property type="term" value="F:ATP binding"/>
    <property type="evidence" value="ECO:0007669"/>
    <property type="project" value="UniProtKB-UniRule"/>
</dbReference>
<dbReference type="HAMAP" id="MF_00314">
    <property type="entry name" value="ATP_synth_C_arch"/>
    <property type="match status" value="1"/>
</dbReference>
<comment type="similarity">
    <text evidence="1 6">Belongs to the V-ATPase V0D/AC39 subunit family.</text>
</comment>
<dbReference type="GO" id="GO:0033179">
    <property type="term" value="C:proton-transporting V-type ATPase, V0 domain"/>
    <property type="evidence" value="ECO:0007669"/>
    <property type="project" value="InterPro"/>
</dbReference>
<keyword evidence="2 6" id="KW-0813">Transport</keyword>
<name>M1PVE5_METMZ</name>
<keyword evidence="4 6" id="KW-0406">Ion transport</keyword>
<dbReference type="GO" id="GO:0046933">
    <property type="term" value="F:proton-transporting ATP synthase activity, rotational mechanism"/>
    <property type="evidence" value="ECO:0007669"/>
    <property type="project" value="UniProtKB-UniRule"/>
</dbReference>
<evidence type="ECO:0000256" key="2">
    <source>
        <dbReference type="ARBA" id="ARBA00022448"/>
    </source>
</evidence>
<dbReference type="NCBIfam" id="TIGR02923">
    <property type="entry name" value="AhaC"/>
    <property type="match status" value="1"/>
</dbReference>
<keyword evidence="3 6" id="KW-0375">Hydrogen ion transport</keyword>
<dbReference type="InterPro" id="IPR036079">
    <property type="entry name" value="ATPase_csu/dsu_sf"/>
</dbReference>
<dbReference type="NCBIfam" id="NF002268">
    <property type="entry name" value="PRK01198.1-4"/>
    <property type="match status" value="1"/>
</dbReference>
<dbReference type="SUPFAM" id="SSF103486">
    <property type="entry name" value="V-type ATP synthase subunit C"/>
    <property type="match status" value="1"/>
</dbReference>
<gene>
    <name evidence="6" type="primary">atpC</name>
    <name evidence="7" type="ORF">MmTuc01_0805</name>
</gene>
<dbReference type="GO" id="GO:0042777">
    <property type="term" value="P:proton motive force-driven plasma membrane ATP synthesis"/>
    <property type="evidence" value="ECO:0007669"/>
    <property type="project" value="UniProtKB-UniRule"/>
</dbReference>
<dbReference type="Gene3D" id="1.20.1690.10">
    <property type="entry name" value="V-type ATP synthase subunit C domain"/>
    <property type="match status" value="2"/>
</dbReference>
<keyword evidence="5 6" id="KW-0066">ATP synthesis</keyword>
<dbReference type="SUPFAM" id="SSF160527">
    <property type="entry name" value="V-type ATPase subunit E-like"/>
    <property type="match status" value="1"/>
</dbReference>
<comment type="function">
    <text evidence="6">Component of the A-type ATP synthase that produces ATP from ADP in the presence of a proton gradient across the membrane.</text>
</comment>
<proteinExistence type="inferred from homology"/>
<dbReference type="InterPro" id="IPR050873">
    <property type="entry name" value="V-ATPase_V0D/AC39_subunit"/>
</dbReference>
<dbReference type="KEGG" id="mmaz:MmTuc01_0805"/>
<dbReference type="HOGENOM" id="CLU_059311_0_1_2"/>
<dbReference type="PANTHER" id="PTHR38682:SF1">
    <property type="entry name" value="V-TYPE ATP SYNTHASE SUBUNIT C"/>
    <property type="match status" value="1"/>
</dbReference>
<dbReference type="EMBL" id="CP004144">
    <property type="protein sequence ID" value="AGF96211.1"/>
    <property type="molecule type" value="Genomic_DNA"/>
</dbReference>
<keyword evidence="6" id="KW-1003">Cell membrane</keyword>
<reference evidence="7 8" key="1">
    <citation type="journal article" date="2013" name="Genome Announc.">
        <title>Complete Genome of a Methanosarcina mazei Strain Isolated from Sediment Samples from an Amazonian Flooded Area.</title>
        <authorList>
            <person name="Assis das Gracas D."/>
            <person name="Thiago Juca Ramos R."/>
            <person name="Vieira Araujo A.C."/>
            <person name="Zahlouth R."/>
            <person name="Ribeiro Carneiro A."/>
            <person name="Souza Lopes T."/>
            <person name="Azevedo Barauna R."/>
            <person name="Azevedo V."/>
            <person name="Cruz Schneider M.P."/>
            <person name="Pellizari V.H."/>
            <person name="Silva A."/>
        </authorList>
    </citation>
    <scope>NUCLEOTIDE SEQUENCE [LARGE SCALE GENOMIC DNA]</scope>
    <source>
        <strain evidence="7 8">Tuc01</strain>
    </source>
</reference>
<comment type="subunit">
    <text evidence="6">Has multiple subunits with at least A(3), B(3), C, D, E, F, H, I and proteolipid K(x).</text>
</comment>
<evidence type="ECO:0000313" key="8">
    <source>
        <dbReference type="Proteomes" id="UP000011718"/>
    </source>
</evidence>
<dbReference type="GO" id="GO:0005886">
    <property type="term" value="C:plasma membrane"/>
    <property type="evidence" value="ECO:0007669"/>
    <property type="project" value="UniProtKB-SubCell"/>
</dbReference>
<dbReference type="InterPro" id="IPR002843">
    <property type="entry name" value="ATPase_V0-cplx_csu/dsu"/>
</dbReference>
<keyword evidence="6" id="KW-0472">Membrane</keyword>
<dbReference type="InterPro" id="IPR044911">
    <property type="entry name" value="V-type_ATPase_csu/dsu_dom_3"/>
</dbReference>
<evidence type="ECO:0000256" key="5">
    <source>
        <dbReference type="ARBA" id="ARBA00023310"/>
    </source>
</evidence>
<dbReference type="Gene3D" id="1.10.132.50">
    <property type="entry name" value="ATP synthase (C/AC39) subunit, domain 3"/>
    <property type="match status" value="1"/>
</dbReference>
<accession>M1PVE5</accession>
<evidence type="ECO:0000313" key="7">
    <source>
        <dbReference type="EMBL" id="AGF96211.1"/>
    </source>
</evidence>
<organism evidence="7 8">
    <name type="scientific">Methanosarcina mazei Tuc01</name>
    <dbReference type="NCBI Taxonomy" id="1236903"/>
    <lineage>
        <taxon>Archaea</taxon>
        <taxon>Methanobacteriati</taxon>
        <taxon>Methanobacteriota</taxon>
        <taxon>Stenosarchaea group</taxon>
        <taxon>Methanomicrobia</taxon>
        <taxon>Methanosarcinales</taxon>
        <taxon>Methanosarcinaceae</taxon>
        <taxon>Methanosarcina</taxon>
    </lineage>
</organism>
<dbReference type="AlphaFoldDB" id="M1PVE5"/>
<evidence type="ECO:0000256" key="3">
    <source>
        <dbReference type="ARBA" id="ARBA00022781"/>
    </source>
</evidence>
<evidence type="ECO:0000256" key="1">
    <source>
        <dbReference type="ARBA" id="ARBA00006709"/>
    </source>
</evidence>
<protein>
    <recommendedName>
        <fullName evidence="6">A-type ATP synthase subunit C</fullName>
    </recommendedName>
</protein>
<dbReference type="Proteomes" id="UP000011718">
    <property type="component" value="Chromosome"/>
</dbReference>
<comment type="subcellular location">
    <subcellularLocation>
        <location evidence="6">Cell membrane</location>
        <topology evidence="6">Peripheral membrane protein</topology>
    </subcellularLocation>
</comment>